<organism evidence="1 2">
    <name type="scientific">Muriicola marianensis</name>
    <dbReference type="NCBI Taxonomy" id="1324801"/>
    <lineage>
        <taxon>Bacteria</taxon>
        <taxon>Pseudomonadati</taxon>
        <taxon>Bacteroidota</taxon>
        <taxon>Flavobacteriia</taxon>
        <taxon>Flavobacteriales</taxon>
        <taxon>Flavobacteriaceae</taxon>
        <taxon>Muriicola</taxon>
    </lineage>
</organism>
<keyword evidence="2" id="KW-1185">Reference proteome</keyword>
<sequence>MELSKNRSFLVLFVSALWLLSITAPPILQLLDENSPGITYTLNEEESKEQEKKDPLEETKFIDSQDLSHIQKPYYADKSGWKNTLASGAIYMEIPFPPPESLS</sequence>
<dbReference type="RefSeq" id="WP_188370293.1">
    <property type="nucleotide sequence ID" value="NZ_BMFH01000001.1"/>
</dbReference>
<protein>
    <submittedName>
        <fullName evidence="1">Uncharacterized protein</fullName>
    </submittedName>
</protein>
<evidence type="ECO:0000313" key="1">
    <source>
        <dbReference type="EMBL" id="GGD51243.1"/>
    </source>
</evidence>
<evidence type="ECO:0000313" key="2">
    <source>
        <dbReference type="Proteomes" id="UP000625780"/>
    </source>
</evidence>
<dbReference type="EMBL" id="BMFH01000001">
    <property type="protein sequence ID" value="GGD51243.1"/>
    <property type="molecule type" value="Genomic_DNA"/>
</dbReference>
<gene>
    <name evidence="1" type="ORF">GCM10011361_17460</name>
</gene>
<name>A0ABQ1QZL6_9FLAO</name>
<proteinExistence type="predicted"/>
<accession>A0ABQ1QZL6</accession>
<comment type="caution">
    <text evidence="1">The sequence shown here is derived from an EMBL/GenBank/DDBJ whole genome shotgun (WGS) entry which is preliminary data.</text>
</comment>
<reference evidence="2" key="1">
    <citation type="journal article" date="2019" name="Int. J. Syst. Evol. Microbiol.">
        <title>The Global Catalogue of Microorganisms (GCM) 10K type strain sequencing project: providing services to taxonomists for standard genome sequencing and annotation.</title>
        <authorList>
            <consortium name="The Broad Institute Genomics Platform"/>
            <consortium name="The Broad Institute Genome Sequencing Center for Infectious Disease"/>
            <person name="Wu L."/>
            <person name="Ma J."/>
        </authorList>
    </citation>
    <scope>NUCLEOTIDE SEQUENCE [LARGE SCALE GENOMIC DNA]</scope>
    <source>
        <strain evidence="2">CGMCC 1.12606</strain>
    </source>
</reference>
<dbReference type="Proteomes" id="UP000625780">
    <property type="component" value="Unassembled WGS sequence"/>
</dbReference>